<dbReference type="EMBL" id="CU928163">
    <property type="protein sequence ID" value="CAR12567.1"/>
    <property type="molecule type" value="Genomic_DNA"/>
</dbReference>
<sequence length="38" mass="4334">MNILHQFTTCLNSALNSTRNIPTRADHPAQITFICRYA</sequence>
<dbReference type="KEGG" id="eum:ECUMN_1358"/>
<proteinExistence type="predicted"/>
<dbReference type="AlphaFoldDB" id="B7N3M4"/>
<accession>B7N3M4</accession>
<gene>
    <name evidence="1" type="ordered locus">ECUMN_1358</name>
</gene>
<dbReference type="Proteomes" id="UP000007097">
    <property type="component" value="Chromosome"/>
</dbReference>
<dbReference type="HOGENOM" id="CLU_3327735_0_0_6"/>
<evidence type="ECO:0000313" key="1">
    <source>
        <dbReference type="EMBL" id="CAR12567.1"/>
    </source>
</evidence>
<name>B7N3M4_ECOLU</name>
<protein>
    <submittedName>
        <fullName evidence="1">Uncharacterized protein</fullName>
    </submittedName>
</protein>
<organism evidence="1 2">
    <name type="scientific">Escherichia coli O17:K52:H18 (strain UMN026 / ExPEC)</name>
    <dbReference type="NCBI Taxonomy" id="585056"/>
    <lineage>
        <taxon>Bacteria</taxon>
        <taxon>Pseudomonadati</taxon>
        <taxon>Pseudomonadota</taxon>
        <taxon>Gammaproteobacteria</taxon>
        <taxon>Enterobacterales</taxon>
        <taxon>Enterobacteriaceae</taxon>
        <taxon>Escherichia</taxon>
    </lineage>
</organism>
<reference evidence="2" key="1">
    <citation type="journal article" date="2009" name="PLoS Genet.">
        <title>Organised genome dynamics in the Escherichia coli species results in highly diverse adaptive paths.</title>
        <authorList>
            <person name="Touchon M."/>
            <person name="Hoede C."/>
            <person name="Tenaillon O."/>
            <person name="Barbe V."/>
            <person name="Baeriswyl S."/>
            <person name="Bidet P."/>
            <person name="Bingen E."/>
            <person name="Bonacorsi S."/>
            <person name="Bouchier C."/>
            <person name="Bouvet O."/>
            <person name="Calteau A."/>
            <person name="Chiapello H."/>
            <person name="Clermont O."/>
            <person name="Cruveiller S."/>
            <person name="Danchin A."/>
            <person name="Diard M."/>
            <person name="Dossat C."/>
            <person name="Karoui M.E."/>
            <person name="Frapy E."/>
            <person name="Garry L."/>
            <person name="Ghigo J.M."/>
            <person name="Gilles A.M."/>
            <person name="Johnson J."/>
            <person name="Le Bouguenec C."/>
            <person name="Lescat M."/>
            <person name="Mangenot S."/>
            <person name="Martinez-Jehanne V."/>
            <person name="Matic I."/>
            <person name="Nassif X."/>
            <person name="Oztas S."/>
            <person name="Petit M.A."/>
            <person name="Pichon C."/>
            <person name="Rouy Z."/>
            <person name="Ruf C.S."/>
            <person name="Schneider D."/>
            <person name="Tourret J."/>
            <person name="Vacherie B."/>
            <person name="Vallenet D."/>
            <person name="Medigue C."/>
            <person name="Rocha E.P.C."/>
            <person name="Denamur E."/>
        </authorList>
    </citation>
    <scope>NUCLEOTIDE SEQUENCE [LARGE SCALE GENOMIC DNA]</scope>
    <source>
        <strain evidence="2">UMN026 / ExPEC</strain>
    </source>
</reference>
<evidence type="ECO:0000313" key="2">
    <source>
        <dbReference type="Proteomes" id="UP000007097"/>
    </source>
</evidence>